<dbReference type="OrthoDB" id="197419at2759"/>
<evidence type="ECO:0000259" key="7">
    <source>
        <dbReference type="PROSITE" id="PS51704"/>
    </source>
</evidence>
<evidence type="ECO:0000256" key="4">
    <source>
        <dbReference type="PROSITE-ProRule" id="PRU00023"/>
    </source>
</evidence>
<dbReference type="InterPro" id="IPR036770">
    <property type="entry name" value="Ankyrin_rpt-contain_sf"/>
</dbReference>
<organism evidence="8 9">
    <name type="scientific">Botryosphaeria parva (strain UCR-NP2)</name>
    <name type="common">Grapevine canker fungus</name>
    <name type="synonym">Neofusicoccum parvum</name>
    <dbReference type="NCBI Taxonomy" id="1287680"/>
    <lineage>
        <taxon>Eukaryota</taxon>
        <taxon>Fungi</taxon>
        <taxon>Dikarya</taxon>
        <taxon>Ascomycota</taxon>
        <taxon>Pezizomycotina</taxon>
        <taxon>Dothideomycetes</taxon>
        <taxon>Dothideomycetes incertae sedis</taxon>
        <taxon>Botryosphaeriales</taxon>
        <taxon>Botryosphaeriaceae</taxon>
        <taxon>Neofusicoccum</taxon>
    </lineage>
</organism>
<evidence type="ECO:0000256" key="5">
    <source>
        <dbReference type="SAM" id="MobiDB-lite"/>
    </source>
</evidence>
<evidence type="ECO:0000256" key="2">
    <source>
        <dbReference type="ARBA" id="ARBA00022801"/>
    </source>
</evidence>
<dbReference type="GO" id="GO:0047389">
    <property type="term" value="F:glycerophosphocholine phosphodiesterase activity"/>
    <property type="evidence" value="ECO:0007669"/>
    <property type="project" value="TreeGrafter"/>
</dbReference>
<dbReference type="PRINTS" id="PR01415">
    <property type="entry name" value="ANKYRIN"/>
</dbReference>
<dbReference type="InterPro" id="IPR051578">
    <property type="entry name" value="GDPD"/>
</dbReference>
<dbReference type="STRING" id="1287680.R1EW72"/>
<feature type="repeat" description="ANK" evidence="4">
    <location>
        <begin position="405"/>
        <end position="437"/>
    </location>
</feature>
<dbReference type="InterPro" id="IPR017946">
    <property type="entry name" value="PLC-like_Pdiesterase_TIM-brl"/>
</dbReference>
<accession>R1EW72</accession>
<feature type="repeat" description="ANK" evidence="4">
    <location>
        <begin position="443"/>
        <end position="475"/>
    </location>
</feature>
<dbReference type="CDD" id="cd14484">
    <property type="entry name" value="SPX_GDE1_like"/>
    <property type="match status" value="1"/>
</dbReference>
<dbReference type="HOGENOM" id="CLU_005444_0_0_1"/>
<name>R1EW72_BOTPV</name>
<dbReference type="eggNOG" id="KOG1162">
    <property type="taxonomic scope" value="Eukaryota"/>
</dbReference>
<feature type="compositionally biased region" description="Basic and acidic residues" evidence="5">
    <location>
        <begin position="526"/>
        <end position="538"/>
    </location>
</feature>
<evidence type="ECO:0000313" key="9">
    <source>
        <dbReference type="Proteomes" id="UP000013521"/>
    </source>
</evidence>
<dbReference type="Gene3D" id="1.25.40.20">
    <property type="entry name" value="Ankyrin repeat-containing domain"/>
    <property type="match status" value="2"/>
</dbReference>
<feature type="repeat" description="ANK" evidence="4">
    <location>
        <begin position="372"/>
        <end position="404"/>
    </location>
</feature>
<dbReference type="PROSITE" id="PS51382">
    <property type="entry name" value="SPX"/>
    <property type="match status" value="1"/>
</dbReference>
<dbReference type="PANTHER" id="PTHR22958:SF1">
    <property type="entry name" value="GLYCEROPHOSPHOCHOLINE PHOSPHODIESTERASE GPCPD1"/>
    <property type="match status" value="1"/>
</dbReference>
<evidence type="ECO:0000256" key="1">
    <source>
        <dbReference type="ARBA" id="ARBA00022737"/>
    </source>
</evidence>
<dbReference type="eggNOG" id="KOG2421">
    <property type="taxonomic scope" value="Eukaryota"/>
</dbReference>
<dbReference type="AlphaFoldDB" id="R1EW72"/>
<dbReference type="eggNOG" id="KOG0504">
    <property type="taxonomic scope" value="Eukaryota"/>
</dbReference>
<dbReference type="InterPro" id="IPR004331">
    <property type="entry name" value="SPX_dom"/>
</dbReference>
<evidence type="ECO:0000256" key="3">
    <source>
        <dbReference type="ARBA" id="ARBA00023043"/>
    </source>
</evidence>
<keyword evidence="1" id="KW-0677">Repeat</keyword>
<dbReference type="PANTHER" id="PTHR22958">
    <property type="entry name" value="GLYCEROPHOSPHORYL DIESTER PHOSPHODIESTERASE"/>
    <property type="match status" value="1"/>
</dbReference>
<dbReference type="SUPFAM" id="SSF48403">
    <property type="entry name" value="Ankyrin repeat"/>
    <property type="match status" value="1"/>
</dbReference>
<feature type="compositionally biased region" description="Polar residues" evidence="5">
    <location>
        <begin position="512"/>
        <end position="525"/>
    </location>
</feature>
<dbReference type="PROSITE" id="PS50297">
    <property type="entry name" value="ANK_REP_REGION"/>
    <property type="match status" value="3"/>
</dbReference>
<dbReference type="Pfam" id="PF03105">
    <property type="entry name" value="SPX"/>
    <property type="match status" value="1"/>
</dbReference>
<dbReference type="Pfam" id="PF25329">
    <property type="entry name" value="C2_GDE1"/>
    <property type="match status" value="1"/>
</dbReference>
<dbReference type="EMBL" id="KB915786">
    <property type="protein sequence ID" value="EOD51998.1"/>
    <property type="molecule type" value="Genomic_DNA"/>
</dbReference>
<dbReference type="InterPro" id="IPR030395">
    <property type="entry name" value="GP_PDE_dom"/>
</dbReference>
<dbReference type="Pfam" id="PF03009">
    <property type="entry name" value="GDPD"/>
    <property type="match status" value="1"/>
</dbReference>
<sequence>MKFGHNLPRNQVPEWASHYINYKGLKRLVKSAAETSKNEGEADLAEFFYSLDRNLEDVDGFYNKKYAESARRLKLLYDRFGQASMFSDGIDRDELEDLVGALLELRGQLRKLQWYGEVNRRGFVKITKKLDKKVPNSCTQQRYLASKVDPKPFATNYKLQQDMKAINDWLSGLGDAKVSLEDEDDLNKRNCVHRLVIAVGRAKTNEVQNGGQPQSSGPFLGIPNDAANFISPAESPVHLPPPSSITEQQSSKLLDANDESVQILSFLLDSLKPEQRSALSARDSYGRLPLHYAAQYGFVIICKIVIEHMKKWGQFDVTHGTDSPEWQDSDGYAPLHLSVIGGHPLTTRTLLDSENWQGSQDEKISTRKLVSKSGAALALATKSNFVQIVKLLVEAGVDINYQDEQGETALHVAARYGHTECAKTLIEGSQDQKANVNLAEKTFAWTPLFIACVDGHLPVAKLLVDAGADLEKPDLSGWTPKEHAALRGHLDIAKVLADITPPPASTVKEQEQQLPVRSSSPPQSSIEERRSTSAKDVRLPEPVKTFGHRYLQKESMVLVSLGSMDMRKHVEPVKLDDIHIADAHATQLDTALSVVVSAQGATGEPTVIDLPVQENISTDPITFMTMDVTKVKLLFDIVPTYAGSKERVVGRGVAMLSSVKQMVGSQRMNLKGDVSVPIVAANTLEVIGSVNFNFLVITPFSHPNLSITENQTYWRSENTIQSFIAAANLGASYVEFGMAQTLAPKLNLLFLHVSEQKTPRTSRPSSPVEAKAENKDVSAAKAKRPRSYSVDVKKETQSEMNERMKHTRDFKMKGYKGNSRGNFIQAPFTTLEEMFRQLPESIGFNIEMKYPMLHESEEHDMDTYAVELNSFVDTVLKKVYDLGTKRNIIFSSFHPDICLLLSFKQPSIPILFLSDAGTSPVGDIRASSLQEAIRFASRWNLLGVVSAAEPLVMCPRLVRVVKESGLVCVSYGVLNNDPVYVQRQVKEGIDAVIVDSVLAIRKGLTAHEEEKKASSLTNPAGAAAAAQLANGTINGAAVVANGANSSANGINGTDGTNDSTMPPEIARIVDTVNGVPVYATNGKGDPVNGAVF</sequence>
<feature type="region of interest" description="Disordered" evidence="5">
    <location>
        <begin position="231"/>
        <end position="250"/>
    </location>
</feature>
<dbReference type="SUPFAM" id="SSF51695">
    <property type="entry name" value="PLC-like phosphodiesterases"/>
    <property type="match status" value="1"/>
</dbReference>
<dbReference type="GO" id="GO:0046475">
    <property type="term" value="P:glycerophospholipid catabolic process"/>
    <property type="evidence" value="ECO:0007669"/>
    <property type="project" value="TreeGrafter"/>
</dbReference>
<reference evidence="9" key="1">
    <citation type="journal article" date="2013" name="Genome Announc.">
        <title>Draft genome sequence of Neofusicoccum parvum isolate UCR-NP2, a fungal vascular pathogen associated with grapevine cankers.</title>
        <authorList>
            <person name="Blanco-Ulate B."/>
            <person name="Rolshausen P."/>
            <person name="Cantu D."/>
        </authorList>
    </citation>
    <scope>NUCLEOTIDE SEQUENCE [LARGE SCALE GENOMIC DNA]</scope>
    <source>
        <strain evidence="9">UCR-NP2</strain>
    </source>
</reference>
<gene>
    <name evidence="8" type="ORF">UCRNP2_1159</name>
</gene>
<dbReference type="KEGG" id="npa:UCRNP2_1159"/>
<dbReference type="InterPro" id="IPR002110">
    <property type="entry name" value="Ankyrin_rpt"/>
</dbReference>
<feature type="compositionally biased region" description="Basic and acidic residues" evidence="5">
    <location>
        <begin position="791"/>
        <end position="801"/>
    </location>
</feature>
<feature type="region of interest" description="Disordered" evidence="5">
    <location>
        <begin position="757"/>
        <end position="801"/>
    </location>
</feature>
<keyword evidence="3 4" id="KW-0040">ANK repeat</keyword>
<feature type="region of interest" description="Disordered" evidence="5">
    <location>
        <begin position="504"/>
        <end position="538"/>
    </location>
</feature>
<dbReference type="Gene3D" id="3.20.20.190">
    <property type="entry name" value="Phosphatidylinositol (PI) phosphodiesterase"/>
    <property type="match status" value="1"/>
</dbReference>
<evidence type="ECO:0000259" key="6">
    <source>
        <dbReference type="PROSITE" id="PS51382"/>
    </source>
</evidence>
<dbReference type="PROSITE" id="PS51704">
    <property type="entry name" value="GP_PDE"/>
    <property type="match status" value="1"/>
</dbReference>
<dbReference type="Pfam" id="PF12796">
    <property type="entry name" value="Ank_2"/>
    <property type="match status" value="2"/>
</dbReference>
<dbReference type="PROSITE" id="PS50088">
    <property type="entry name" value="ANK_REPEAT"/>
    <property type="match status" value="3"/>
</dbReference>
<dbReference type="InterPro" id="IPR057506">
    <property type="entry name" value="C2_GPCPD1"/>
</dbReference>
<protein>
    <submittedName>
        <fullName evidence="8">Putative glycerophosphocholine phosphodiesterase gde1 protein</fullName>
    </submittedName>
</protein>
<dbReference type="SMART" id="SM00248">
    <property type="entry name" value="ANK"/>
    <property type="match status" value="6"/>
</dbReference>
<dbReference type="OMA" id="WTPMEHA"/>
<dbReference type="Proteomes" id="UP000013521">
    <property type="component" value="Unassembled WGS sequence"/>
</dbReference>
<proteinExistence type="predicted"/>
<feature type="domain" description="SPX" evidence="6">
    <location>
        <begin position="1"/>
        <end position="144"/>
    </location>
</feature>
<evidence type="ECO:0000313" key="8">
    <source>
        <dbReference type="EMBL" id="EOD51998.1"/>
    </source>
</evidence>
<keyword evidence="2" id="KW-0378">Hydrolase</keyword>
<feature type="domain" description="GP-PDE" evidence="7">
    <location>
        <begin position="703"/>
        <end position="1004"/>
    </location>
</feature>